<feature type="transmembrane region" description="Helical" evidence="1">
    <location>
        <begin position="336"/>
        <end position="355"/>
    </location>
</feature>
<dbReference type="RefSeq" id="WP_060190160.1">
    <property type="nucleotide sequence ID" value="NZ_LPJS01000028.1"/>
</dbReference>
<dbReference type="AlphaFoldDB" id="A0AAW3PIW0"/>
<feature type="transmembrane region" description="Helical" evidence="1">
    <location>
        <begin position="225"/>
        <end position="251"/>
    </location>
</feature>
<feature type="transmembrane region" description="Helical" evidence="1">
    <location>
        <begin position="122"/>
        <end position="146"/>
    </location>
</feature>
<keyword evidence="1" id="KW-0472">Membrane</keyword>
<feature type="transmembrane region" description="Helical" evidence="1">
    <location>
        <begin position="20"/>
        <end position="48"/>
    </location>
</feature>
<dbReference type="Proteomes" id="UP000063236">
    <property type="component" value="Unassembled WGS sequence"/>
</dbReference>
<feature type="transmembrane region" description="Helical" evidence="1">
    <location>
        <begin position="55"/>
        <end position="74"/>
    </location>
</feature>
<feature type="transmembrane region" description="Helical" evidence="1">
    <location>
        <begin position="153"/>
        <end position="175"/>
    </location>
</feature>
<accession>A0AAW3PIW0</accession>
<reference evidence="2 3" key="1">
    <citation type="submission" date="2015-11" db="EMBL/GenBank/DDBJ databases">
        <title>Expanding the genomic diversity of Burkholderia species for the development of highly accurate diagnostics.</title>
        <authorList>
            <person name="Sahl J."/>
            <person name="Keim P."/>
            <person name="Wagner D."/>
        </authorList>
    </citation>
    <scope>NUCLEOTIDE SEQUENCE [LARGE SCALE GENOMIC DNA]</scope>
    <source>
        <strain evidence="2 3">MSMB378WGS</strain>
    </source>
</reference>
<dbReference type="InterPro" id="IPR049458">
    <property type="entry name" value="EpsG-like"/>
</dbReference>
<proteinExistence type="predicted"/>
<evidence type="ECO:0000313" key="3">
    <source>
        <dbReference type="Proteomes" id="UP000063236"/>
    </source>
</evidence>
<evidence type="ECO:0008006" key="4">
    <source>
        <dbReference type="Google" id="ProtNLM"/>
    </source>
</evidence>
<evidence type="ECO:0000313" key="2">
    <source>
        <dbReference type="EMBL" id="KWF56205.1"/>
    </source>
</evidence>
<name>A0AAW3PIW0_9BURK</name>
<keyword evidence="1" id="KW-1133">Transmembrane helix</keyword>
<feature type="transmembrane region" description="Helical" evidence="1">
    <location>
        <begin position="312"/>
        <end position="330"/>
    </location>
</feature>
<comment type="caution">
    <text evidence="2">The sequence shown here is derived from an EMBL/GenBank/DDBJ whole genome shotgun (WGS) entry which is preliminary data.</text>
</comment>
<feature type="transmembrane region" description="Helical" evidence="1">
    <location>
        <begin position="195"/>
        <end position="218"/>
    </location>
</feature>
<dbReference type="EMBL" id="LPJV01000018">
    <property type="protein sequence ID" value="KWF56205.1"/>
    <property type="molecule type" value="Genomic_DNA"/>
</dbReference>
<gene>
    <name evidence="2" type="ORF">WL88_11765</name>
</gene>
<feature type="transmembrane region" description="Helical" evidence="1">
    <location>
        <begin position="362"/>
        <end position="378"/>
    </location>
</feature>
<keyword evidence="1" id="KW-0812">Transmembrane</keyword>
<protein>
    <recommendedName>
        <fullName evidence="4">EpsG family protein</fullName>
    </recommendedName>
</protein>
<sequence length="407" mass="45178">MNALSTLTVRGHERLILPGAMVLGGVFALLFPFGTFYFYLLFLALAAAERKPDRFLVLVACISAVVVLGPLIALKLQIQDGGNDKLQYLDFMYKMQSLGILQYMIRQPEIVSFSVLHGAASLVGITDTAFLLIFVAFFSWLLVVIWREQYQAIPLFLVLLLSSSSFFGTYGNVMRQSMAFPLLFLAVFSASKRKAGLAVVLAGLTHIPSLIVTAPFLLYRFFGRIVIWCSLALTGITVLASKLAPGLFATFGSDDSYLGSKINLYTTWDAYSVAGVAAVAFVIFVVSNALWRRREKSLQIGSWSSYRGMHHCLIVLNFSALALVATYDLAKVFERIYIYFFVIALMYLSLCMVHVRRGPTKALIVLVVLAYGIYGFTKNLSIQALLYAGDPIAFLTASLFEMYSHFM</sequence>
<evidence type="ECO:0000256" key="1">
    <source>
        <dbReference type="SAM" id="Phobius"/>
    </source>
</evidence>
<feature type="transmembrane region" description="Helical" evidence="1">
    <location>
        <begin position="271"/>
        <end position="291"/>
    </location>
</feature>
<organism evidence="2 3">
    <name type="scientific">Burkholderia diffusa</name>
    <dbReference type="NCBI Taxonomy" id="488732"/>
    <lineage>
        <taxon>Bacteria</taxon>
        <taxon>Pseudomonadati</taxon>
        <taxon>Pseudomonadota</taxon>
        <taxon>Betaproteobacteria</taxon>
        <taxon>Burkholderiales</taxon>
        <taxon>Burkholderiaceae</taxon>
        <taxon>Burkholderia</taxon>
        <taxon>Burkholderia cepacia complex</taxon>
    </lineage>
</organism>
<dbReference type="Pfam" id="PF14897">
    <property type="entry name" value="EpsG"/>
    <property type="match status" value="1"/>
</dbReference>